<name>A0A1I7MT13_9MICC</name>
<keyword evidence="2" id="KW-1185">Reference proteome</keyword>
<dbReference type="Proteomes" id="UP000198881">
    <property type="component" value="Unassembled WGS sequence"/>
</dbReference>
<dbReference type="AlphaFoldDB" id="A0A1I7MT13"/>
<dbReference type="OrthoDB" id="9803948at2"/>
<evidence type="ECO:0000313" key="1">
    <source>
        <dbReference type="EMBL" id="SFV25066.1"/>
    </source>
</evidence>
<protein>
    <submittedName>
        <fullName evidence="1">Uncharacterized protein</fullName>
    </submittedName>
</protein>
<reference evidence="1 2" key="1">
    <citation type="submission" date="2016-10" db="EMBL/GenBank/DDBJ databases">
        <authorList>
            <person name="de Groot N.N."/>
        </authorList>
    </citation>
    <scope>NUCLEOTIDE SEQUENCE [LARGE SCALE GENOMIC DNA]</scope>
    <source>
        <strain evidence="1 2">CGMCC 1.7054</strain>
    </source>
</reference>
<dbReference type="EMBL" id="FPCG01000018">
    <property type="protein sequence ID" value="SFV25066.1"/>
    <property type="molecule type" value="Genomic_DNA"/>
</dbReference>
<gene>
    <name evidence="1" type="ORF">SAMN04487966_11811</name>
</gene>
<sequence>MSTPMTRPSAGRLHTVAARLRVGVPAQVFRQHLAVGDLAGAWRGVDPALRWAWTRRWTHTSRAALGGLCPVGLAIELAALEGPAHPLWRRFASDQLQTLHQVERSGQWRSCPGPARPPADVTVLYADPRHLDTWALPSDPGAVPMLMRWNGTTWLVLNYASTTIPPTGHPD</sequence>
<accession>A0A1I7MT13</accession>
<organism evidence="1 2">
    <name type="scientific">Micrococcus terreus</name>
    <dbReference type="NCBI Taxonomy" id="574650"/>
    <lineage>
        <taxon>Bacteria</taxon>
        <taxon>Bacillati</taxon>
        <taxon>Actinomycetota</taxon>
        <taxon>Actinomycetes</taxon>
        <taxon>Micrococcales</taxon>
        <taxon>Micrococcaceae</taxon>
        <taxon>Micrococcus</taxon>
    </lineage>
</organism>
<dbReference type="RefSeq" id="WP_091699630.1">
    <property type="nucleotide sequence ID" value="NZ_FPCG01000018.1"/>
</dbReference>
<evidence type="ECO:0000313" key="2">
    <source>
        <dbReference type="Proteomes" id="UP000198881"/>
    </source>
</evidence>
<proteinExistence type="predicted"/>